<evidence type="ECO:0000259" key="6">
    <source>
        <dbReference type="SMART" id="SM00752"/>
    </source>
</evidence>
<dbReference type="EMBL" id="ABCS01000009">
    <property type="protein sequence ID" value="EDM80592.1"/>
    <property type="molecule type" value="Genomic_DNA"/>
</dbReference>
<keyword evidence="4 5" id="KW-0472">Membrane</keyword>
<feature type="transmembrane region" description="Helical" evidence="5">
    <location>
        <begin position="69"/>
        <end position="89"/>
    </location>
</feature>
<feature type="transmembrane region" description="Helical" evidence="5">
    <location>
        <begin position="154"/>
        <end position="174"/>
    </location>
</feature>
<dbReference type="InterPro" id="IPR011020">
    <property type="entry name" value="HTTM-like"/>
</dbReference>
<evidence type="ECO:0000313" key="7">
    <source>
        <dbReference type="EMBL" id="EDM80592.1"/>
    </source>
</evidence>
<dbReference type="Proteomes" id="UP000005801">
    <property type="component" value="Unassembled WGS sequence"/>
</dbReference>
<reference evidence="7 8" key="1">
    <citation type="submission" date="2007-06" db="EMBL/GenBank/DDBJ databases">
        <authorList>
            <person name="Shimkets L."/>
            <person name="Ferriera S."/>
            <person name="Johnson J."/>
            <person name="Kravitz S."/>
            <person name="Beeson K."/>
            <person name="Sutton G."/>
            <person name="Rogers Y.-H."/>
            <person name="Friedman R."/>
            <person name="Frazier M."/>
            <person name="Venter J.C."/>
        </authorList>
    </citation>
    <scope>NUCLEOTIDE SEQUENCE [LARGE SCALE GENOMIC DNA]</scope>
    <source>
        <strain evidence="7 8">SIR-1</strain>
    </source>
</reference>
<dbReference type="AlphaFoldDB" id="A6G0E6"/>
<dbReference type="OrthoDB" id="1496251at2"/>
<dbReference type="eggNOG" id="ENOG5032WIN">
    <property type="taxonomic scope" value="Bacteria"/>
</dbReference>
<accession>A6G0E6</accession>
<name>A6G0E6_9BACT</name>
<feature type="domain" description="HTTM-like" evidence="6">
    <location>
        <begin position="13"/>
        <end position="276"/>
    </location>
</feature>
<protein>
    <recommendedName>
        <fullName evidence="6">HTTM-like domain-containing protein</fullName>
    </recommendedName>
</protein>
<keyword evidence="3 5" id="KW-1133">Transmembrane helix</keyword>
<organism evidence="7 8">
    <name type="scientific">Plesiocystis pacifica SIR-1</name>
    <dbReference type="NCBI Taxonomy" id="391625"/>
    <lineage>
        <taxon>Bacteria</taxon>
        <taxon>Pseudomonadati</taxon>
        <taxon>Myxococcota</taxon>
        <taxon>Polyangia</taxon>
        <taxon>Nannocystales</taxon>
        <taxon>Nannocystaceae</taxon>
        <taxon>Plesiocystis</taxon>
    </lineage>
</organism>
<keyword evidence="2 5" id="KW-0812">Transmembrane</keyword>
<gene>
    <name evidence="7" type="ORF">PPSIR1_36904</name>
</gene>
<feature type="transmembrane region" description="Helical" evidence="5">
    <location>
        <begin position="291"/>
        <end position="310"/>
    </location>
</feature>
<feature type="transmembrane region" description="Helical" evidence="5">
    <location>
        <begin position="21"/>
        <end position="44"/>
    </location>
</feature>
<feature type="transmembrane region" description="Helical" evidence="5">
    <location>
        <begin position="322"/>
        <end position="343"/>
    </location>
</feature>
<dbReference type="InterPro" id="IPR053934">
    <property type="entry name" value="HTTM_dom"/>
</dbReference>
<proteinExistence type="predicted"/>
<dbReference type="RefSeq" id="WP_006970195.1">
    <property type="nucleotide sequence ID" value="NZ_ABCS01000009.1"/>
</dbReference>
<comment type="caution">
    <text evidence="7">The sequence shown here is derived from an EMBL/GenBank/DDBJ whole genome shotgun (WGS) entry which is preliminary data.</text>
</comment>
<evidence type="ECO:0000256" key="3">
    <source>
        <dbReference type="ARBA" id="ARBA00022989"/>
    </source>
</evidence>
<keyword evidence="8" id="KW-1185">Reference proteome</keyword>
<evidence type="ECO:0000313" key="8">
    <source>
        <dbReference type="Proteomes" id="UP000005801"/>
    </source>
</evidence>
<sequence>MSWPLAEREWLEGYAFDPRDLAIARVFFALYLVTIADLPGLRFISELPADLWDPPPGPLRLLAGPPSAAFVKTSLAAIEALAALVAVGWRTRATSVALGLTIALAYGLTFATGKINHNLVLWLTPLMLSGQWGRAWSVDALAGRGSARTDPLPIACFALMLGFCMFSAGVPKLVGGWFDPRTSATYGHLVHNAVAAERMGYLAPLAIGVRSPLVWELSDWLTALWELSFLFAVASPRALRAFIGAAVVFHCAVLLMFNIDFSANLVAYAVFVPWMLGPREEPQPDPRRARIWLAVGAVAALLLVLAPAPTRLLPRAALDPRLPGAFALLVGLACLGFVVLRGLRGRAAT</sequence>
<comment type="subcellular location">
    <subcellularLocation>
        <location evidence="1">Endomembrane system</location>
        <topology evidence="1">Multi-pass membrane protein</topology>
    </subcellularLocation>
</comment>
<evidence type="ECO:0000256" key="5">
    <source>
        <dbReference type="SAM" id="Phobius"/>
    </source>
</evidence>
<evidence type="ECO:0000256" key="1">
    <source>
        <dbReference type="ARBA" id="ARBA00004127"/>
    </source>
</evidence>
<feature type="transmembrane region" description="Helical" evidence="5">
    <location>
        <begin position="246"/>
        <end position="271"/>
    </location>
</feature>
<dbReference type="GO" id="GO:0012505">
    <property type="term" value="C:endomembrane system"/>
    <property type="evidence" value="ECO:0007669"/>
    <property type="project" value="UniProtKB-SubCell"/>
</dbReference>
<dbReference type="Pfam" id="PF05090">
    <property type="entry name" value="HTTM"/>
    <property type="match status" value="1"/>
</dbReference>
<evidence type="ECO:0000256" key="4">
    <source>
        <dbReference type="ARBA" id="ARBA00023136"/>
    </source>
</evidence>
<dbReference type="SMART" id="SM00752">
    <property type="entry name" value="HTTM"/>
    <property type="match status" value="1"/>
</dbReference>
<evidence type="ECO:0000256" key="2">
    <source>
        <dbReference type="ARBA" id="ARBA00022692"/>
    </source>
</evidence>
<feature type="transmembrane region" description="Helical" evidence="5">
    <location>
        <begin position="96"/>
        <end position="113"/>
    </location>
</feature>